<reference evidence="2" key="1">
    <citation type="journal article" date="2020" name="Nature">
        <title>Giant virus diversity and host interactions through global metagenomics.</title>
        <authorList>
            <person name="Schulz F."/>
            <person name="Roux S."/>
            <person name="Paez-Espino D."/>
            <person name="Jungbluth S."/>
            <person name="Walsh D.A."/>
            <person name="Denef V.J."/>
            <person name="McMahon K.D."/>
            <person name="Konstantinidis K.T."/>
            <person name="Eloe-Fadrosh E.A."/>
            <person name="Kyrpides N.C."/>
            <person name="Woyke T."/>
        </authorList>
    </citation>
    <scope>NUCLEOTIDE SEQUENCE</scope>
    <source>
        <strain evidence="2">GVMAG-M-3300023184-101</strain>
    </source>
</reference>
<organism evidence="2">
    <name type="scientific">viral metagenome</name>
    <dbReference type="NCBI Taxonomy" id="1070528"/>
    <lineage>
        <taxon>unclassified sequences</taxon>
        <taxon>metagenomes</taxon>
        <taxon>organismal metagenomes</taxon>
    </lineage>
</organism>
<evidence type="ECO:0000256" key="1">
    <source>
        <dbReference type="SAM" id="Phobius"/>
    </source>
</evidence>
<keyword evidence="1" id="KW-0812">Transmembrane</keyword>
<protein>
    <submittedName>
        <fullName evidence="2">Uncharacterized protein</fullName>
    </submittedName>
</protein>
<dbReference type="EMBL" id="MN739949">
    <property type="protein sequence ID" value="QHT79439.1"/>
    <property type="molecule type" value="Genomic_DNA"/>
</dbReference>
<sequence>MYSTMEINILGQKMRVEIIILCMIIGGFIGVNMFCSCAGGVKEGFYAAEDLMGAALNYSMGNGVKSSWENAPAKKAAKHGNVYDTLDTNVGGEVPLPDGELYMFYNNKNSPDCCPSTYSGDNGCVCVSREQMVYLNQRGGNRTLDTEY</sequence>
<proteinExistence type="predicted"/>
<dbReference type="AlphaFoldDB" id="A0A6C0HG08"/>
<accession>A0A6C0HG08</accession>
<keyword evidence="1" id="KW-1133">Transmembrane helix</keyword>
<keyword evidence="1" id="KW-0472">Membrane</keyword>
<name>A0A6C0HG08_9ZZZZ</name>
<evidence type="ECO:0000313" key="2">
    <source>
        <dbReference type="EMBL" id="QHT79439.1"/>
    </source>
</evidence>
<feature type="transmembrane region" description="Helical" evidence="1">
    <location>
        <begin position="16"/>
        <end position="34"/>
    </location>
</feature>